<protein>
    <recommendedName>
        <fullName evidence="6">Helicase ATP-binding domain-containing protein</fullName>
    </recommendedName>
</protein>
<name>A0AAN7BBK4_9PEZI</name>
<evidence type="ECO:0000259" key="6">
    <source>
        <dbReference type="PROSITE" id="PS51192"/>
    </source>
</evidence>
<dbReference type="GO" id="GO:0004386">
    <property type="term" value="F:helicase activity"/>
    <property type="evidence" value="ECO:0007669"/>
    <property type="project" value="UniProtKB-KW"/>
</dbReference>
<feature type="domain" description="Helicase ATP-binding" evidence="6">
    <location>
        <begin position="736"/>
        <end position="910"/>
    </location>
</feature>
<dbReference type="InterPro" id="IPR027417">
    <property type="entry name" value="P-loop_NTPase"/>
</dbReference>
<dbReference type="SUPFAM" id="SSF52540">
    <property type="entry name" value="P-loop containing nucleoside triphosphate hydrolases"/>
    <property type="match status" value="2"/>
</dbReference>
<evidence type="ECO:0000256" key="2">
    <source>
        <dbReference type="ARBA" id="ARBA00022801"/>
    </source>
</evidence>
<sequence length="1796" mass="200146">MASKKKRESRIWMPAAEPIKLDIVGDFSGKGLFGIHGDALLSYCLESANVDFDPGFQLLHAVHAVESVLAKLQDRGCNFHIFWFDDDENFSAPSSDSSKEVASKYHLARSVLIKHLALAPSLADRHRDGEFNSHSKDISFCFPSTHSEAFSTHLANHAFRFFLASDSSTECLGEEKDARQQDRRLLRFLKQMYTAGYFVATFENMEFKSSKVYVCMFSPRSDITPFAVKKDVNIPLGAARQDAIHEKLKQISMLDGIDHLTVRETVTLYALSSVLASQDNERPTPSYARNAAAVLVQLVALRHLALSERSFPDQPPDWDPGQYLPSFASSFYDAANEAIRAWPGSISPDDWDAFDLFDGRLFFAVWAELARMALPQHITDELAKLTHCLEQLSAVDVTKYLPQQHGGGGDKPSKSDKKANTSTSSVLAFNHPVLDQYLEKVKISTQVNEPSATAPRIFEELTHWHNTKSLDPKRIPKPKGFFARKKDQKFRADTIAYSASLTGASGKNIDPEVIVVKTSNDVAEEAKPKHAGGGAKAKNRPMSGKEKAQERVRLINEQKSAQKSDAVVSSWRERCKEFEKETSLVSRYQKAEKYLLGLSKGHVGVIGGEVGLYLAVTLAQLQDACKPSKFKSALLAMLWYRMTNTAKYNLTKEIFQSLSILSADFRTPLDPVTVESLPSRPLPVKDLDQELKKVPSIGDPIDFQLEFCGPYLERSFDSAPDDRVTFEPDAWQRKVLDAVDAKRSLLVVAPTSAGKTFISFYAMKTILQSNDDDVIVYVAPTKALVNQIAAEIQARFTKSYGHQAGRSVWAIHTRDYRVNNPQGCQVLVTVPSILQIMLLAPSNSKDAKAFSRRLKWIIFDEVHCIGQAEDGVIWEQLLLLAPCPLIALSATIGNPNEFRDWLRDVQTRKGFDFEMVMHTARYSDLRKFYHDPEPAVTEFGGLAPVERLPLPGLDSGQNQDKKSTFLPVHPIASIVDRSRETLADTSLEPADCLSLWKSMVRHQNEQYPVSESLNPKKALPNPTKKSDVVAWESKLKDTLSGWIVDSKSPFKAVQNDLRGSRWLEILSTHVDEQGDSRKTEQVASPCVPSNSVFSLVVDLRSSGSLPAILFNFDRLSCEEIVREILDVLESAEKQFKENDRAWIAKVAAYEKWKTVQELAKRKGSKAVKGKTQGDEEKTSKSEQQRDNANRDTSKWDSFDPDAPLPQFSFADTTKMTQAEIQDRIWALGKGSVPPEFIRALRRGLGVHHAGMNRNYRQGVEMMARKGYLTVVTATGTLALGVNLPCKTVVFTGDSVYLTALNYRQGSGRAGRRGFDLLGNVVFHDIHPHRALDIMSARLPDLKGQFPTSVTLVLRLFSLLHGTDNSEFAMNAVRGLLTQNRLFLGGPANQMSIAHHLRFTIDYLRRQHLLSKTGEPLNFSGLIGHLYYTENAVFAFHALLKEGYWHEICTDISNPTRQQDVLLEMVTVLCHLFCRVPCLRFANKTWLEDTVKRSSSIVLLPALPEKADKILEGHNRQTLDIFQGYVMSFAVQHLSDTPDIELPYTKSKVQPAEAAGVKMPTVLPPTTVRSPFAALSGYQDDFHSIHELCETVRSGVFLEESAIPYIPVTAEETGTMPWNAYLLDFFKHGDLKALVRENGIKQGDVWFKLKDFALVLASIVASFENFLNPNAEEGEDNVGLEMDDEAGDEEPGEQGQVEEGMKKLGLGAGSQSTNKTPVVAKKKKKKVVVDSWDDEDSDDGSDSESGKGSGVEGSSKSDTTSLGVPSWEQDGKSLKNVHAAFVLLLEQWNEKFHKIGA</sequence>
<evidence type="ECO:0000256" key="1">
    <source>
        <dbReference type="ARBA" id="ARBA00022741"/>
    </source>
</evidence>
<dbReference type="Proteomes" id="UP001301769">
    <property type="component" value="Unassembled WGS sequence"/>
</dbReference>
<keyword evidence="3" id="KW-0347">Helicase</keyword>
<dbReference type="Gene3D" id="3.40.50.300">
    <property type="entry name" value="P-loop containing nucleotide triphosphate hydrolases"/>
    <property type="match status" value="2"/>
</dbReference>
<dbReference type="InterPro" id="IPR001650">
    <property type="entry name" value="Helicase_C-like"/>
</dbReference>
<dbReference type="Pfam" id="PF26076">
    <property type="entry name" value="WHD_DDX60"/>
    <property type="match status" value="1"/>
</dbReference>
<dbReference type="InterPro" id="IPR052431">
    <property type="entry name" value="SKI2_subfamily_helicases"/>
</dbReference>
<dbReference type="GO" id="GO:0016787">
    <property type="term" value="F:hydrolase activity"/>
    <property type="evidence" value="ECO:0007669"/>
    <property type="project" value="UniProtKB-KW"/>
</dbReference>
<evidence type="ECO:0000256" key="3">
    <source>
        <dbReference type="ARBA" id="ARBA00022806"/>
    </source>
</evidence>
<proteinExistence type="predicted"/>
<dbReference type="SMART" id="SM00490">
    <property type="entry name" value="HELICc"/>
    <property type="match status" value="1"/>
</dbReference>
<keyword evidence="8" id="KW-1185">Reference proteome</keyword>
<dbReference type="GO" id="GO:0005524">
    <property type="term" value="F:ATP binding"/>
    <property type="evidence" value="ECO:0007669"/>
    <property type="project" value="UniProtKB-KW"/>
</dbReference>
<feature type="region of interest" description="Disordered" evidence="5">
    <location>
        <begin position="1162"/>
        <end position="1201"/>
    </location>
</feature>
<feature type="compositionally biased region" description="Acidic residues" evidence="5">
    <location>
        <begin position="1730"/>
        <end position="1741"/>
    </location>
</feature>
<dbReference type="PROSITE" id="PS51192">
    <property type="entry name" value="HELICASE_ATP_BIND_1"/>
    <property type="match status" value="1"/>
</dbReference>
<keyword evidence="2" id="KW-0378">Hydrolase</keyword>
<dbReference type="FunFam" id="3.40.50.300:FF:001039">
    <property type="entry name" value="ATP-dependent RNA helicase DDX60"/>
    <property type="match status" value="1"/>
</dbReference>
<dbReference type="SMART" id="SM00487">
    <property type="entry name" value="DEXDc"/>
    <property type="match status" value="1"/>
</dbReference>
<feature type="compositionally biased region" description="Basic and acidic residues" evidence="5">
    <location>
        <begin position="1171"/>
        <end position="1197"/>
    </location>
</feature>
<feature type="region of interest" description="Disordered" evidence="5">
    <location>
        <begin position="1669"/>
        <end position="1770"/>
    </location>
</feature>
<dbReference type="PANTHER" id="PTHR44533">
    <property type="entry name" value="DEAD/H RNA HELICASE, PUTATIVE-RELATED"/>
    <property type="match status" value="1"/>
</dbReference>
<dbReference type="GO" id="GO:0005737">
    <property type="term" value="C:cytoplasm"/>
    <property type="evidence" value="ECO:0007669"/>
    <property type="project" value="TreeGrafter"/>
</dbReference>
<gene>
    <name evidence="7" type="ORF">QBC37DRAFT_386652</name>
</gene>
<feature type="region of interest" description="Disordered" evidence="5">
    <location>
        <begin position="403"/>
        <end position="422"/>
    </location>
</feature>
<comment type="caution">
    <text evidence="7">The sequence shown here is derived from an EMBL/GenBank/DDBJ whole genome shotgun (WGS) entry which is preliminary data.</text>
</comment>
<dbReference type="PANTHER" id="PTHR44533:SF4">
    <property type="entry name" value="DEAD_H RNA HELICASE, PUTATIVE-RELATED"/>
    <property type="match status" value="1"/>
</dbReference>
<dbReference type="InterPro" id="IPR059032">
    <property type="entry name" value="WHD_DDX60"/>
</dbReference>
<dbReference type="EMBL" id="MU858085">
    <property type="protein sequence ID" value="KAK4214975.1"/>
    <property type="molecule type" value="Genomic_DNA"/>
</dbReference>
<keyword evidence="1" id="KW-0547">Nucleotide-binding</keyword>
<evidence type="ECO:0000313" key="8">
    <source>
        <dbReference type="Proteomes" id="UP001301769"/>
    </source>
</evidence>
<reference evidence="7" key="1">
    <citation type="journal article" date="2023" name="Mol. Phylogenet. Evol.">
        <title>Genome-scale phylogeny and comparative genomics of the fungal order Sordariales.</title>
        <authorList>
            <person name="Hensen N."/>
            <person name="Bonometti L."/>
            <person name="Westerberg I."/>
            <person name="Brannstrom I.O."/>
            <person name="Guillou S."/>
            <person name="Cros-Aarteil S."/>
            <person name="Calhoun S."/>
            <person name="Haridas S."/>
            <person name="Kuo A."/>
            <person name="Mondo S."/>
            <person name="Pangilinan J."/>
            <person name="Riley R."/>
            <person name="LaButti K."/>
            <person name="Andreopoulos B."/>
            <person name="Lipzen A."/>
            <person name="Chen C."/>
            <person name="Yan M."/>
            <person name="Daum C."/>
            <person name="Ng V."/>
            <person name="Clum A."/>
            <person name="Steindorff A."/>
            <person name="Ohm R.A."/>
            <person name="Martin F."/>
            <person name="Silar P."/>
            <person name="Natvig D.O."/>
            <person name="Lalanne C."/>
            <person name="Gautier V."/>
            <person name="Ament-Velasquez S.L."/>
            <person name="Kruys A."/>
            <person name="Hutchinson M.I."/>
            <person name="Powell A.J."/>
            <person name="Barry K."/>
            <person name="Miller A.N."/>
            <person name="Grigoriev I.V."/>
            <person name="Debuchy R."/>
            <person name="Gladieux P."/>
            <person name="Hiltunen Thoren M."/>
            <person name="Johannesson H."/>
        </authorList>
    </citation>
    <scope>NUCLEOTIDE SEQUENCE</scope>
    <source>
        <strain evidence="7">PSN293</strain>
    </source>
</reference>
<dbReference type="Pfam" id="PF00270">
    <property type="entry name" value="DEAD"/>
    <property type="match status" value="1"/>
</dbReference>
<evidence type="ECO:0000313" key="7">
    <source>
        <dbReference type="EMBL" id="KAK4214975.1"/>
    </source>
</evidence>
<reference evidence="7" key="2">
    <citation type="submission" date="2023-05" db="EMBL/GenBank/DDBJ databases">
        <authorList>
            <consortium name="Lawrence Berkeley National Laboratory"/>
            <person name="Steindorff A."/>
            <person name="Hensen N."/>
            <person name="Bonometti L."/>
            <person name="Westerberg I."/>
            <person name="Brannstrom I.O."/>
            <person name="Guillou S."/>
            <person name="Cros-Aarteil S."/>
            <person name="Calhoun S."/>
            <person name="Haridas S."/>
            <person name="Kuo A."/>
            <person name="Mondo S."/>
            <person name="Pangilinan J."/>
            <person name="Riley R."/>
            <person name="Labutti K."/>
            <person name="Andreopoulos B."/>
            <person name="Lipzen A."/>
            <person name="Chen C."/>
            <person name="Yanf M."/>
            <person name="Daum C."/>
            <person name="Ng V."/>
            <person name="Clum A."/>
            <person name="Ohm R."/>
            <person name="Martin F."/>
            <person name="Silar P."/>
            <person name="Natvig D."/>
            <person name="Lalanne C."/>
            <person name="Gautier V."/>
            <person name="Ament-Velasquez S.L."/>
            <person name="Kruys A."/>
            <person name="Hutchinson M.I."/>
            <person name="Powell A.J."/>
            <person name="Barry K."/>
            <person name="Miller A.N."/>
            <person name="Grigoriev I.V."/>
            <person name="Debuchy R."/>
            <person name="Gladieux P."/>
            <person name="Thoren M.H."/>
            <person name="Johannesson H."/>
        </authorList>
    </citation>
    <scope>NUCLEOTIDE SEQUENCE</scope>
    <source>
        <strain evidence="7">PSN293</strain>
    </source>
</reference>
<keyword evidence="4" id="KW-0067">ATP-binding</keyword>
<dbReference type="InterPro" id="IPR014001">
    <property type="entry name" value="Helicase_ATP-bd"/>
</dbReference>
<feature type="region of interest" description="Disordered" evidence="5">
    <location>
        <begin position="524"/>
        <end position="545"/>
    </location>
</feature>
<accession>A0AAN7BBK4</accession>
<evidence type="ECO:0000256" key="5">
    <source>
        <dbReference type="SAM" id="MobiDB-lite"/>
    </source>
</evidence>
<dbReference type="GO" id="GO:0003676">
    <property type="term" value="F:nucleic acid binding"/>
    <property type="evidence" value="ECO:0007669"/>
    <property type="project" value="InterPro"/>
</dbReference>
<dbReference type="InterPro" id="IPR011545">
    <property type="entry name" value="DEAD/DEAH_box_helicase_dom"/>
</dbReference>
<feature type="compositionally biased region" description="Acidic residues" evidence="5">
    <location>
        <begin position="1671"/>
        <end position="1691"/>
    </location>
</feature>
<organism evidence="7 8">
    <name type="scientific">Rhypophila decipiens</name>
    <dbReference type="NCBI Taxonomy" id="261697"/>
    <lineage>
        <taxon>Eukaryota</taxon>
        <taxon>Fungi</taxon>
        <taxon>Dikarya</taxon>
        <taxon>Ascomycota</taxon>
        <taxon>Pezizomycotina</taxon>
        <taxon>Sordariomycetes</taxon>
        <taxon>Sordariomycetidae</taxon>
        <taxon>Sordariales</taxon>
        <taxon>Naviculisporaceae</taxon>
        <taxon>Rhypophila</taxon>
    </lineage>
</organism>
<evidence type="ECO:0000256" key="4">
    <source>
        <dbReference type="ARBA" id="ARBA00022840"/>
    </source>
</evidence>